<accession>A0A6J4TKC9</accession>
<proteinExistence type="predicted"/>
<evidence type="ECO:0000256" key="1">
    <source>
        <dbReference type="SAM" id="MobiDB-lite"/>
    </source>
</evidence>
<dbReference type="EMBL" id="CADCVM010000435">
    <property type="protein sequence ID" value="CAA9525677.1"/>
    <property type="molecule type" value="Genomic_DNA"/>
</dbReference>
<gene>
    <name evidence="2" type="ORF">AVDCRST_MAG05-3948</name>
</gene>
<sequence>MRRPQASGFRLREEEITGGAPERLRPGRRVRPTRWSGR</sequence>
<evidence type="ECO:0000313" key="2">
    <source>
        <dbReference type="EMBL" id="CAA9525677.1"/>
    </source>
</evidence>
<feature type="compositionally biased region" description="Basic residues" evidence="1">
    <location>
        <begin position="26"/>
        <end position="38"/>
    </location>
</feature>
<dbReference type="AlphaFoldDB" id="A0A6J4TKC9"/>
<protein>
    <submittedName>
        <fullName evidence="2">Uncharacterized protein</fullName>
    </submittedName>
</protein>
<organism evidence="2">
    <name type="scientific">uncultured Rubrobacteraceae bacterium</name>
    <dbReference type="NCBI Taxonomy" id="349277"/>
    <lineage>
        <taxon>Bacteria</taxon>
        <taxon>Bacillati</taxon>
        <taxon>Actinomycetota</taxon>
        <taxon>Rubrobacteria</taxon>
        <taxon>Rubrobacterales</taxon>
        <taxon>Rubrobacteraceae</taxon>
        <taxon>environmental samples</taxon>
    </lineage>
</organism>
<name>A0A6J4TKC9_9ACTN</name>
<feature type="region of interest" description="Disordered" evidence="1">
    <location>
        <begin position="1"/>
        <end position="38"/>
    </location>
</feature>
<reference evidence="2" key="1">
    <citation type="submission" date="2020-02" db="EMBL/GenBank/DDBJ databases">
        <authorList>
            <person name="Meier V. D."/>
        </authorList>
    </citation>
    <scope>NUCLEOTIDE SEQUENCE</scope>
    <source>
        <strain evidence="2">AVDCRST_MAG05</strain>
    </source>
</reference>